<dbReference type="Gene3D" id="1.10.443.10">
    <property type="entry name" value="Intergrase catalytic core"/>
    <property type="match status" value="1"/>
</dbReference>
<evidence type="ECO:0000313" key="6">
    <source>
        <dbReference type="EMBL" id="RKS87282.1"/>
    </source>
</evidence>
<dbReference type="Gene3D" id="3.30.160.390">
    <property type="entry name" value="Integrase, DNA-binding domain"/>
    <property type="match status" value="1"/>
</dbReference>
<dbReference type="CDD" id="cd00801">
    <property type="entry name" value="INT_P4_C"/>
    <property type="match status" value="1"/>
</dbReference>
<sequence>MALSDTKLRTILNKPYSGAPELTDGDGLSVRITQKGTIAFQFRYRWQNKPVRLTLGRYPALSLKDARIMTGELRLLYDKDINPKTHFTSSGSSELTLNYCLDYWMERYVSTLREKTAQLYKAIVYKSLYNQFNDISVQDISVRDWVKYFDEQEKLNPKKAKVIFVQLKSALNWCIGRQIIESCELMKISPKNIGTKTEVGDRVLTYKELAKIWLAIERSRASTPNKLLHQMLMLFGARNSELRTANVNEFDMNELIWTVPKEHSKMGNVIRRPIFEQVKQMVERLQDLFNDKMFPGTHLNEPMTISAANRYVRRLRSNLDMPEWSAHDFRRALSTRLSEEGIMPHVTEKMLGHELGGVMSIYNKHDWLEEQKKAYELYADKIFWHIKNSD</sequence>
<dbReference type="Proteomes" id="UP000278542">
    <property type="component" value="Unassembled WGS sequence"/>
</dbReference>
<dbReference type="PROSITE" id="PS51898">
    <property type="entry name" value="TYR_RECOMBINASE"/>
    <property type="match status" value="1"/>
</dbReference>
<dbReference type="InterPro" id="IPR002104">
    <property type="entry name" value="Integrase_catalytic"/>
</dbReference>
<dbReference type="GO" id="GO:0003677">
    <property type="term" value="F:DNA binding"/>
    <property type="evidence" value="ECO:0007669"/>
    <property type="project" value="UniProtKB-KW"/>
</dbReference>
<keyword evidence="3" id="KW-0238">DNA-binding</keyword>
<dbReference type="InterPro" id="IPR050808">
    <property type="entry name" value="Phage_Integrase"/>
</dbReference>
<dbReference type="InterPro" id="IPR038488">
    <property type="entry name" value="Integrase_DNA-bd_sf"/>
</dbReference>
<reference evidence="6 7" key="1">
    <citation type="submission" date="2018-10" db="EMBL/GenBank/DDBJ databases">
        <title>Genomic Encyclopedia of Type Strains, Phase IV (KMG-IV): sequencing the most valuable type-strain genomes for metagenomic binning, comparative biology and taxonomic classification.</title>
        <authorList>
            <person name="Goeker M."/>
        </authorList>
    </citation>
    <scope>NUCLEOTIDE SEQUENCE [LARGE SCALE GENOMIC DNA]</scope>
    <source>
        <strain evidence="6 7">DSM 22228</strain>
    </source>
</reference>
<comment type="similarity">
    <text evidence="1">Belongs to the 'phage' integrase family.</text>
</comment>
<dbReference type="Pfam" id="PF13356">
    <property type="entry name" value="Arm-DNA-bind_3"/>
    <property type="match status" value="1"/>
</dbReference>
<keyword evidence="4" id="KW-0233">DNA recombination</keyword>
<name>A0A495RID2_9GAMM</name>
<evidence type="ECO:0000259" key="5">
    <source>
        <dbReference type="PROSITE" id="PS51898"/>
    </source>
</evidence>
<dbReference type="InterPro" id="IPR025166">
    <property type="entry name" value="Integrase_DNA_bind_dom"/>
</dbReference>
<dbReference type="InterPro" id="IPR010998">
    <property type="entry name" value="Integrase_recombinase_N"/>
</dbReference>
<dbReference type="Pfam" id="PF00589">
    <property type="entry name" value="Phage_integrase"/>
    <property type="match status" value="1"/>
</dbReference>
<dbReference type="OrthoDB" id="5589990at2"/>
<dbReference type="AlphaFoldDB" id="A0A495RID2"/>
<dbReference type="PANTHER" id="PTHR30629">
    <property type="entry name" value="PROPHAGE INTEGRASE"/>
    <property type="match status" value="1"/>
</dbReference>
<dbReference type="EMBL" id="RBWY01000001">
    <property type="protein sequence ID" value="RKS87282.1"/>
    <property type="molecule type" value="Genomic_DNA"/>
</dbReference>
<organism evidence="6 7">
    <name type="scientific">Orbus hercynius</name>
    <dbReference type="NCBI Taxonomy" id="593135"/>
    <lineage>
        <taxon>Bacteria</taxon>
        <taxon>Pseudomonadati</taxon>
        <taxon>Pseudomonadota</taxon>
        <taxon>Gammaproteobacteria</taxon>
        <taxon>Orbales</taxon>
        <taxon>Orbaceae</taxon>
        <taxon>Orbus</taxon>
    </lineage>
</organism>
<accession>A0A495RID2</accession>
<proteinExistence type="inferred from homology"/>
<evidence type="ECO:0000256" key="4">
    <source>
        <dbReference type="ARBA" id="ARBA00023172"/>
    </source>
</evidence>
<dbReference type="SUPFAM" id="SSF56349">
    <property type="entry name" value="DNA breaking-rejoining enzymes"/>
    <property type="match status" value="1"/>
</dbReference>
<dbReference type="InterPro" id="IPR013762">
    <property type="entry name" value="Integrase-like_cat_sf"/>
</dbReference>
<dbReference type="RefSeq" id="WP_121144183.1">
    <property type="nucleotide sequence ID" value="NZ_RBWY01000001.1"/>
</dbReference>
<keyword evidence="7" id="KW-1185">Reference proteome</keyword>
<evidence type="ECO:0000256" key="1">
    <source>
        <dbReference type="ARBA" id="ARBA00008857"/>
    </source>
</evidence>
<dbReference type="Pfam" id="PF14659">
    <property type="entry name" value="Phage_int_SAM_3"/>
    <property type="match status" value="1"/>
</dbReference>
<dbReference type="InterPro" id="IPR004107">
    <property type="entry name" value="Integrase_SAM-like_N"/>
</dbReference>
<comment type="caution">
    <text evidence="6">The sequence shown here is derived from an EMBL/GenBank/DDBJ whole genome shotgun (WGS) entry which is preliminary data.</text>
</comment>
<evidence type="ECO:0000313" key="7">
    <source>
        <dbReference type="Proteomes" id="UP000278542"/>
    </source>
</evidence>
<dbReference type="GO" id="GO:0015074">
    <property type="term" value="P:DNA integration"/>
    <property type="evidence" value="ECO:0007669"/>
    <property type="project" value="UniProtKB-KW"/>
</dbReference>
<dbReference type="Gene3D" id="1.10.150.130">
    <property type="match status" value="1"/>
</dbReference>
<keyword evidence="2" id="KW-0229">DNA integration</keyword>
<evidence type="ECO:0000256" key="3">
    <source>
        <dbReference type="ARBA" id="ARBA00023125"/>
    </source>
</evidence>
<dbReference type="InterPro" id="IPR011010">
    <property type="entry name" value="DNA_brk_join_enz"/>
</dbReference>
<gene>
    <name evidence="6" type="ORF">DES39_0502</name>
</gene>
<protein>
    <submittedName>
        <fullName evidence="6">Integrase</fullName>
    </submittedName>
</protein>
<evidence type="ECO:0000256" key="2">
    <source>
        <dbReference type="ARBA" id="ARBA00022908"/>
    </source>
</evidence>
<dbReference type="PANTHER" id="PTHR30629:SF2">
    <property type="entry name" value="PROPHAGE INTEGRASE INTS-RELATED"/>
    <property type="match status" value="1"/>
</dbReference>
<dbReference type="GO" id="GO:0006310">
    <property type="term" value="P:DNA recombination"/>
    <property type="evidence" value="ECO:0007669"/>
    <property type="project" value="UniProtKB-KW"/>
</dbReference>
<feature type="domain" description="Tyr recombinase" evidence="5">
    <location>
        <begin position="199"/>
        <end position="376"/>
    </location>
</feature>